<evidence type="ECO:0000313" key="5">
    <source>
        <dbReference type="Proteomes" id="UP000484076"/>
    </source>
</evidence>
<feature type="domain" description="Ketoreductase" evidence="3">
    <location>
        <begin position="12"/>
        <end position="148"/>
    </location>
</feature>
<dbReference type="InterPro" id="IPR057326">
    <property type="entry name" value="KR_dom"/>
</dbReference>
<comment type="similarity">
    <text evidence="1">Belongs to the short-chain dehydrogenases/reductases (SDR) family.</text>
</comment>
<dbReference type="RefSeq" id="WP_152828003.1">
    <property type="nucleotide sequence ID" value="NZ_WHUT02000010.1"/>
</dbReference>
<dbReference type="GO" id="GO:0050664">
    <property type="term" value="F:oxidoreductase activity, acting on NAD(P)H, oxygen as acceptor"/>
    <property type="evidence" value="ECO:0007669"/>
    <property type="project" value="TreeGrafter"/>
</dbReference>
<keyword evidence="5" id="KW-1185">Reference proteome</keyword>
<dbReference type="PROSITE" id="PS00061">
    <property type="entry name" value="ADH_SHORT"/>
    <property type="match status" value="1"/>
</dbReference>
<dbReference type="PRINTS" id="PR00080">
    <property type="entry name" value="SDRFAMILY"/>
</dbReference>
<dbReference type="PANTHER" id="PTHR43008">
    <property type="entry name" value="BENZIL REDUCTASE"/>
    <property type="match status" value="1"/>
</dbReference>
<dbReference type="EMBL" id="WHUT02000010">
    <property type="protein sequence ID" value="NUB45942.1"/>
    <property type="molecule type" value="Genomic_DNA"/>
</dbReference>
<evidence type="ECO:0000256" key="1">
    <source>
        <dbReference type="ARBA" id="ARBA00006484"/>
    </source>
</evidence>
<comment type="caution">
    <text evidence="4">The sequence shown here is derived from an EMBL/GenBank/DDBJ whole genome shotgun (WGS) entry which is preliminary data.</text>
</comment>
<dbReference type="AlphaFoldDB" id="A0A8X8GZD8"/>
<evidence type="ECO:0000256" key="2">
    <source>
        <dbReference type="ARBA" id="ARBA00023002"/>
    </source>
</evidence>
<dbReference type="SUPFAM" id="SSF51735">
    <property type="entry name" value="NAD(P)-binding Rossmann-fold domains"/>
    <property type="match status" value="1"/>
</dbReference>
<dbReference type="PRINTS" id="PR00081">
    <property type="entry name" value="GDHRDH"/>
</dbReference>
<protein>
    <submittedName>
        <fullName evidence="4">SDR family oxidoreductase</fullName>
    </submittedName>
</protein>
<proteinExistence type="inferred from homology"/>
<dbReference type="SMART" id="SM00822">
    <property type="entry name" value="PKS_KR"/>
    <property type="match status" value="1"/>
</dbReference>
<dbReference type="FunFam" id="3.40.50.720:FF:000084">
    <property type="entry name" value="Short-chain dehydrogenase reductase"/>
    <property type="match status" value="1"/>
</dbReference>
<dbReference type="InterPro" id="IPR002347">
    <property type="entry name" value="SDR_fam"/>
</dbReference>
<organism evidence="4 5">
    <name type="scientific">Fertoeibacter niger</name>
    <dbReference type="NCBI Taxonomy" id="2656921"/>
    <lineage>
        <taxon>Bacteria</taxon>
        <taxon>Pseudomonadati</taxon>
        <taxon>Pseudomonadota</taxon>
        <taxon>Alphaproteobacteria</taxon>
        <taxon>Rhodobacterales</taxon>
        <taxon>Paracoccaceae</taxon>
        <taxon>Fertoeibacter</taxon>
    </lineage>
</organism>
<dbReference type="Gene3D" id="3.40.50.720">
    <property type="entry name" value="NAD(P)-binding Rossmann-like Domain"/>
    <property type="match status" value="1"/>
</dbReference>
<evidence type="ECO:0000259" key="3">
    <source>
        <dbReference type="SMART" id="SM00822"/>
    </source>
</evidence>
<keyword evidence="2" id="KW-0560">Oxidoreductase</keyword>
<dbReference type="Pfam" id="PF13561">
    <property type="entry name" value="adh_short_C2"/>
    <property type="match status" value="1"/>
</dbReference>
<dbReference type="PROSITE" id="PS51257">
    <property type="entry name" value="PROKAR_LIPOPROTEIN"/>
    <property type="match status" value="1"/>
</dbReference>
<gene>
    <name evidence="4" type="ORF">GEU84_016210</name>
</gene>
<sequence>MTILEKFSLKGQRALVTGASQGIGLACARALAQAGAHVILTSRDQALLETAVAGLAAEGLIAEWQLLDVTDSAACTALAAKLGPLDVVVANAGIARSGTAAELAEDELVQDVMNTNFYGVLYTARAFGGQMLGAGKGSIVAIGSISGDISNRPQNQSYYNASKAAVHHLIRSMATEWAARGVRVNAVAPGYVETQMTKYAMEDDPVMAAKWMELTPMGRAGQPDEISSVVLFLASSASSYMTGSVVTADGGYTCW</sequence>
<dbReference type="Proteomes" id="UP000484076">
    <property type="component" value="Unassembled WGS sequence"/>
</dbReference>
<dbReference type="InterPro" id="IPR036291">
    <property type="entry name" value="NAD(P)-bd_dom_sf"/>
</dbReference>
<evidence type="ECO:0000313" key="4">
    <source>
        <dbReference type="EMBL" id="NUB45942.1"/>
    </source>
</evidence>
<reference evidence="4" key="1">
    <citation type="submission" date="2020-05" db="EMBL/GenBank/DDBJ databases">
        <title>Fertoebacter nigrum gen. nov., sp. nov., a new member of the family Rhodobacteraceae.</title>
        <authorList>
            <person name="Szuroczki S."/>
            <person name="Abbaszade G."/>
            <person name="Buni D."/>
            <person name="Schumann P."/>
            <person name="Toth E."/>
        </authorList>
    </citation>
    <scope>NUCLEOTIDE SEQUENCE</scope>
    <source>
        <strain evidence="4">RG-N-1a</strain>
    </source>
</reference>
<dbReference type="PANTHER" id="PTHR43008:SF4">
    <property type="entry name" value="CHAIN DEHYDROGENASE, PUTATIVE (AFU_ORTHOLOGUE AFUA_4G08710)-RELATED"/>
    <property type="match status" value="1"/>
</dbReference>
<accession>A0A8X8GZD8</accession>
<name>A0A8X8GZD8_9RHOB</name>
<dbReference type="InterPro" id="IPR020904">
    <property type="entry name" value="Sc_DH/Rdtase_CS"/>
</dbReference>